<evidence type="ECO:0000313" key="7">
    <source>
        <dbReference type="EMBL" id="EEN60576.1"/>
    </source>
</evidence>
<feature type="region of interest" description="Disordered" evidence="4">
    <location>
        <begin position="154"/>
        <end position="182"/>
    </location>
</feature>
<dbReference type="InterPro" id="IPR007889">
    <property type="entry name" value="HTH_Psq"/>
</dbReference>
<dbReference type="SUPFAM" id="SSF46689">
    <property type="entry name" value="Homeodomain-like"/>
    <property type="match status" value="2"/>
</dbReference>
<proteinExistence type="predicted"/>
<feature type="compositionally biased region" description="Low complexity" evidence="4">
    <location>
        <begin position="272"/>
        <end position="282"/>
    </location>
</feature>
<evidence type="ECO:0000259" key="6">
    <source>
        <dbReference type="PROSITE" id="PS51253"/>
    </source>
</evidence>
<feature type="region of interest" description="Disordered" evidence="4">
    <location>
        <begin position="239"/>
        <end position="306"/>
    </location>
</feature>
<keyword evidence="2 3" id="KW-0539">Nucleus</keyword>
<dbReference type="GO" id="GO:0005634">
    <property type="term" value="C:nucleus"/>
    <property type="evidence" value="ECO:0007669"/>
    <property type="project" value="UniProtKB-SubCell"/>
</dbReference>
<dbReference type="InParanoid" id="C3YGR6"/>
<reference evidence="7" key="1">
    <citation type="journal article" date="2008" name="Nature">
        <title>The amphioxus genome and the evolution of the chordate karyotype.</title>
        <authorList>
            <consortium name="US DOE Joint Genome Institute (JGI-PGF)"/>
            <person name="Putnam N.H."/>
            <person name="Butts T."/>
            <person name="Ferrier D.E.K."/>
            <person name="Furlong R.F."/>
            <person name="Hellsten U."/>
            <person name="Kawashima T."/>
            <person name="Robinson-Rechavi M."/>
            <person name="Shoguchi E."/>
            <person name="Terry A."/>
            <person name="Yu J.-K."/>
            <person name="Benito-Gutierrez E.L."/>
            <person name="Dubchak I."/>
            <person name="Garcia-Fernandez J."/>
            <person name="Gibson-Brown J.J."/>
            <person name="Grigoriev I.V."/>
            <person name="Horton A.C."/>
            <person name="de Jong P.J."/>
            <person name="Jurka J."/>
            <person name="Kapitonov V.V."/>
            <person name="Kohara Y."/>
            <person name="Kuroki Y."/>
            <person name="Lindquist E."/>
            <person name="Lucas S."/>
            <person name="Osoegawa K."/>
            <person name="Pennacchio L.A."/>
            <person name="Salamov A.A."/>
            <person name="Satou Y."/>
            <person name="Sauka-Spengler T."/>
            <person name="Schmutz J."/>
            <person name="Shin-I T."/>
            <person name="Toyoda A."/>
            <person name="Bronner-Fraser M."/>
            <person name="Fujiyama A."/>
            <person name="Holland L.Z."/>
            <person name="Holland P.W.H."/>
            <person name="Satoh N."/>
            <person name="Rokhsar D.S."/>
        </authorList>
    </citation>
    <scope>NUCLEOTIDE SEQUENCE [LARGE SCALE GENOMIC DNA]</scope>
    <source>
        <strain evidence="7">S238N-H82</strain>
        <tissue evidence="7">Testes</tissue>
    </source>
</reference>
<dbReference type="FunFam" id="1.10.10.60:FF:000708">
    <property type="entry name" value="Uncharacterized protein"/>
    <property type="match status" value="1"/>
</dbReference>
<dbReference type="PROSITE" id="PS50960">
    <property type="entry name" value="HTH_PSQ"/>
    <property type="match status" value="1"/>
</dbReference>
<dbReference type="PROSITE" id="PS51253">
    <property type="entry name" value="HTH_CENPB"/>
    <property type="match status" value="1"/>
</dbReference>
<dbReference type="Pfam" id="PF04218">
    <property type="entry name" value="CENP-B_N"/>
    <property type="match status" value="1"/>
</dbReference>
<accession>C3YGR6</accession>
<dbReference type="InterPro" id="IPR006600">
    <property type="entry name" value="HTH_CenpB_DNA-bd_dom"/>
</dbReference>
<evidence type="ECO:0000256" key="3">
    <source>
        <dbReference type="PROSITE-ProRule" id="PRU00320"/>
    </source>
</evidence>
<sequence length="607" mass="68153">MASKPKKTPKKTLTLGEKIEVIKRYERGGIGARTLAGQYGVGKTQIQNIVNRKREYLDDFENNAPVNKRRKLRHTGNEEINKLCWEFYCDTTSRIVTCSGPMLQEQALKFANDLGVTEFKASNGWLESFKKRHNLGLSTMRLVLERHAGKLGGVSNGAAEDYEEPSVSEDSGLGSAPSTAGSAEVKKLKDLLQQRDNEISILRMALTFCGSTINILVNMLKKEKKRAQDAALMLEERGIPFSTGEGTQPNGPGRPPSSRSRHRNREERSRESVSVSRSLSQPDSREKETTPPYSQSTTVRLRKIGGEMSVGRQEAFEIFKRDYEHSVTVDDQKGLLKQRYAEAKQLGEKVNSSRVQINHVKGLIQQHRMARAAQGISDDVGFSEEPDEEEQHLRQQMEDEKASYKVTFNRLRVLKTEIEHLQHLLEKARLQMQKDFELWWAEQTVNAHTPKPPQEPPAAWKTPPISPINPQQPSSRKMAANFSMHPTQDPGPSHLHQGGSRRRHGSFTDNPAADGDSLRASHSYHGNLDAVGLGHHGDRRLSSHSDSSGSHGRVPRHREVLEDSRLAAPAIPLTGDARADADIMAFFKARQKILQQQAMLTMYRVYV</sequence>
<evidence type="ECO:0000256" key="2">
    <source>
        <dbReference type="ARBA" id="ARBA00023242"/>
    </source>
</evidence>
<name>C3YGR6_BRAFL</name>
<dbReference type="InterPro" id="IPR050863">
    <property type="entry name" value="CenT-Element_Derived"/>
</dbReference>
<keyword evidence="1 3" id="KW-0238">DNA-binding</keyword>
<dbReference type="InterPro" id="IPR056524">
    <property type="entry name" value="KIF6/9_C"/>
</dbReference>
<dbReference type="AlphaFoldDB" id="C3YGR6"/>
<feature type="DNA-binding region" description="H-T-H motif" evidence="3">
    <location>
        <begin position="32"/>
        <end position="52"/>
    </location>
</feature>
<dbReference type="PANTHER" id="PTHR19303">
    <property type="entry name" value="TRANSPOSON"/>
    <property type="match status" value="1"/>
</dbReference>
<dbReference type="Gene3D" id="1.10.10.60">
    <property type="entry name" value="Homeodomain-like"/>
    <property type="match status" value="2"/>
</dbReference>
<feature type="domain" description="HTH psq-type" evidence="5">
    <location>
        <begin position="4"/>
        <end position="56"/>
    </location>
</feature>
<protein>
    <recommendedName>
        <fullName evidence="8">HTH CENPB-type domain-containing protein</fullName>
    </recommendedName>
</protein>
<evidence type="ECO:0000259" key="5">
    <source>
        <dbReference type="PROSITE" id="PS50960"/>
    </source>
</evidence>
<feature type="region of interest" description="Disordered" evidence="4">
    <location>
        <begin position="447"/>
        <end position="560"/>
    </location>
</feature>
<dbReference type="InterPro" id="IPR009057">
    <property type="entry name" value="Homeodomain-like_sf"/>
</dbReference>
<dbReference type="STRING" id="7739.C3YGR6"/>
<dbReference type="eggNOG" id="KOG3105">
    <property type="taxonomic scope" value="Eukaryota"/>
</dbReference>
<dbReference type="GO" id="GO:0003677">
    <property type="term" value="F:DNA binding"/>
    <property type="evidence" value="ECO:0007669"/>
    <property type="project" value="UniProtKB-UniRule"/>
</dbReference>
<feature type="domain" description="HTH CENPB-type" evidence="6">
    <location>
        <begin position="68"/>
        <end position="139"/>
    </location>
</feature>
<evidence type="ECO:0000256" key="1">
    <source>
        <dbReference type="ARBA" id="ARBA00023125"/>
    </source>
</evidence>
<dbReference type="SMART" id="SM00674">
    <property type="entry name" value="CENPB"/>
    <property type="match status" value="1"/>
</dbReference>
<dbReference type="Pfam" id="PF23735">
    <property type="entry name" value="KIF9"/>
    <property type="match status" value="1"/>
</dbReference>
<dbReference type="EMBL" id="GG666512">
    <property type="protein sequence ID" value="EEN60576.1"/>
    <property type="molecule type" value="Genomic_DNA"/>
</dbReference>
<evidence type="ECO:0000256" key="4">
    <source>
        <dbReference type="SAM" id="MobiDB-lite"/>
    </source>
</evidence>
<comment type="subcellular location">
    <subcellularLocation>
        <location evidence="3">Nucleus</location>
    </subcellularLocation>
</comment>
<organism>
    <name type="scientific">Branchiostoma floridae</name>
    <name type="common">Florida lancelet</name>
    <name type="synonym">Amphioxus</name>
    <dbReference type="NCBI Taxonomy" id="7739"/>
    <lineage>
        <taxon>Eukaryota</taxon>
        <taxon>Metazoa</taxon>
        <taxon>Chordata</taxon>
        <taxon>Cephalochordata</taxon>
        <taxon>Leptocardii</taxon>
        <taxon>Amphioxiformes</taxon>
        <taxon>Branchiostomatidae</taxon>
        <taxon>Branchiostoma</taxon>
    </lineage>
</organism>
<gene>
    <name evidence="7" type="ORF">BRAFLDRAFT_122350</name>
</gene>
<dbReference type="Pfam" id="PF03221">
    <property type="entry name" value="HTH_Tnp_Tc5"/>
    <property type="match status" value="1"/>
</dbReference>
<dbReference type="PANTHER" id="PTHR19303:SF73">
    <property type="entry name" value="PROTEIN PDC2"/>
    <property type="match status" value="1"/>
</dbReference>
<evidence type="ECO:0008006" key="8">
    <source>
        <dbReference type="Google" id="ProtNLM"/>
    </source>
</evidence>